<dbReference type="GO" id="GO:0051015">
    <property type="term" value="F:actin filament binding"/>
    <property type="evidence" value="ECO:0007669"/>
    <property type="project" value="TreeGrafter"/>
</dbReference>
<keyword evidence="2" id="KW-1185">Reference proteome</keyword>
<comment type="caution">
    <text evidence="1">The sequence shown here is derived from an EMBL/GenBank/DDBJ whole genome shotgun (WGS) entry which is preliminary data.</text>
</comment>
<dbReference type="OrthoDB" id="3238794at2759"/>
<dbReference type="GO" id="GO:0005886">
    <property type="term" value="C:plasma membrane"/>
    <property type="evidence" value="ECO:0007669"/>
    <property type="project" value="TreeGrafter"/>
</dbReference>
<feature type="non-terminal residue" evidence="1">
    <location>
        <position position="1"/>
    </location>
</feature>
<dbReference type="AlphaFoldDB" id="A0A3S5AFV9"/>
<proteinExistence type="predicted"/>
<name>A0A3S5AFV9_9PLAT</name>
<dbReference type="EMBL" id="CAAALY010093211">
    <property type="protein sequence ID" value="VEL28214.1"/>
    <property type="molecule type" value="Genomic_DNA"/>
</dbReference>
<reference evidence="1" key="1">
    <citation type="submission" date="2018-11" db="EMBL/GenBank/DDBJ databases">
        <authorList>
            <consortium name="Pathogen Informatics"/>
        </authorList>
    </citation>
    <scope>NUCLEOTIDE SEQUENCE</scope>
</reference>
<evidence type="ECO:0000313" key="2">
    <source>
        <dbReference type="Proteomes" id="UP000784294"/>
    </source>
</evidence>
<protein>
    <submittedName>
        <fullName evidence="1">Uncharacterized protein</fullName>
    </submittedName>
</protein>
<dbReference type="GO" id="GO:0014069">
    <property type="term" value="C:postsynaptic density"/>
    <property type="evidence" value="ECO:0007669"/>
    <property type="project" value="TreeGrafter"/>
</dbReference>
<dbReference type="PANTHER" id="PTHR10672">
    <property type="entry name" value="ADDUCIN"/>
    <property type="match status" value="1"/>
</dbReference>
<dbReference type="Proteomes" id="UP000784294">
    <property type="component" value="Unassembled WGS sequence"/>
</dbReference>
<dbReference type="InterPro" id="IPR051017">
    <property type="entry name" value="Aldolase-II_Adducin_sf"/>
</dbReference>
<evidence type="ECO:0000313" key="1">
    <source>
        <dbReference type="EMBL" id="VEL28214.1"/>
    </source>
</evidence>
<dbReference type="PANTHER" id="PTHR10672:SF3">
    <property type="entry name" value="PROTEIN HU-LI TAI SHAO"/>
    <property type="match status" value="1"/>
</dbReference>
<dbReference type="GO" id="GO:0005856">
    <property type="term" value="C:cytoskeleton"/>
    <property type="evidence" value="ECO:0007669"/>
    <property type="project" value="TreeGrafter"/>
</dbReference>
<accession>A0A3S5AFV9</accession>
<gene>
    <name evidence="1" type="ORF">PXEA_LOCUS21654</name>
</gene>
<organism evidence="1 2">
    <name type="scientific">Protopolystoma xenopodis</name>
    <dbReference type="NCBI Taxonomy" id="117903"/>
    <lineage>
        <taxon>Eukaryota</taxon>
        <taxon>Metazoa</taxon>
        <taxon>Spiralia</taxon>
        <taxon>Lophotrochozoa</taxon>
        <taxon>Platyhelminthes</taxon>
        <taxon>Monogenea</taxon>
        <taxon>Polyopisthocotylea</taxon>
        <taxon>Polystomatidea</taxon>
        <taxon>Polystomatidae</taxon>
        <taxon>Protopolystoma</taxon>
    </lineage>
</organism>
<sequence length="129" mass="14212">VEPGHVVVVGAASRGIISRGHQYDPNVYQAVYSPNPFDRVTDDDIERYKENVERKIKGLPSLEEEEAAIAAELARQEAIAAMQEASTICVEKTARTAQPRRTSIFSPSRTMDFGPFGFSFNIALATLIL</sequence>